<gene>
    <name evidence="6" type="ORF">niasHS_004006</name>
</gene>
<protein>
    <recommendedName>
        <fullName evidence="5">SH3 domain-containing protein</fullName>
    </recommendedName>
</protein>
<dbReference type="AlphaFoldDB" id="A0ABD2K412"/>
<feature type="region of interest" description="Disordered" evidence="3">
    <location>
        <begin position="1"/>
        <end position="54"/>
    </location>
</feature>
<evidence type="ECO:0000256" key="3">
    <source>
        <dbReference type="SAM" id="MobiDB-lite"/>
    </source>
</evidence>
<evidence type="ECO:0000256" key="2">
    <source>
        <dbReference type="PROSITE-ProRule" id="PRU00192"/>
    </source>
</evidence>
<dbReference type="Pfam" id="PF14604">
    <property type="entry name" value="SH3_9"/>
    <property type="match status" value="1"/>
</dbReference>
<dbReference type="InterPro" id="IPR001452">
    <property type="entry name" value="SH3_domain"/>
</dbReference>
<dbReference type="EMBL" id="JBICCN010000054">
    <property type="protein sequence ID" value="KAL3097558.1"/>
    <property type="molecule type" value="Genomic_DNA"/>
</dbReference>
<keyword evidence="1 2" id="KW-0728">SH3 domain</keyword>
<feature type="domain" description="SH3" evidence="5">
    <location>
        <begin position="296"/>
        <end position="361"/>
    </location>
</feature>
<accession>A0ABD2K412</accession>
<keyword evidence="7" id="KW-1185">Reference proteome</keyword>
<name>A0ABD2K412_HETSC</name>
<dbReference type="Pfam" id="PF04088">
    <property type="entry name" value="Peroxin-13_N"/>
    <property type="match status" value="1"/>
</dbReference>
<dbReference type="Proteomes" id="UP001620645">
    <property type="component" value="Unassembled WGS sequence"/>
</dbReference>
<dbReference type="Gene3D" id="2.30.30.40">
    <property type="entry name" value="SH3 Domains"/>
    <property type="match status" value="1"/>
</dbReference>
<keyword evidence="4" id="KW-0812">Transmembrane</keyword>
<comment type="caution">
    <text evidence="6">The sequence shown here is derived from an EMBL/GenBank/DDBJ whole genome shotgun (WGS) entry which is preliminary data.</text>
</comment>
<reference evidence="6 7" key="1">
    <citation type="submission" date="2024-10" db="EMBL/GenBank/DDBJ databases">
        <authorList>
            <person name="Kim D."/>
        </authorList>
    </citation>
    <scope>NUCLEOTIDE SEQUENCE [LARGE SCALE GENOMIC DNA]</scope>
    <source>
        <strain evidence="6">Taebaek</strain>
    </source>
</reference>
<dbReference type="SMART" id="SM00326">
    <property type="entry name" value="SH3"/>
    <property type="match status" value="1"/>
</dbReference>
<proteinExistence type="predicted"/>
<dbReference type="CDD" id="cd11864">
    <property type="entry name" value="SH3_PEX13_eumet"/>
    <property type="match status" value="1"/>
</dbReference>
<dbReference type="SUPFAM" id="SSF50044">
    <property type="entry name" value="SH3-domain"/>
    <property type="match status" value="1"/>
</dbReference>
<keyword evidence="4" id="KW-1133">Transmembrane helix</keyword>
<evidence type="ECO:0000259" key="5">
    <source>
        <dbReference type="PROSITE" id="PS50002"/>
    </source>
</evidence>
<organism evidence="6 7">
    <name type="scientific">Heterodera schachtii</name>
    <name type="common">Sugarbeet cyst nematode worm</name>
    <name type="synonym">Tylenchus schachtii</name>
    <dbReference type="NCBI Taxonomy" id="97005"/>
    <lineage>
        <taxon>Eukaryota</taxon>
        <taxon>Metazoa</taxon>
        <taxon>Ecdysozoa</taxon>
        <taxon>Nematoda</taxon>
        <taxon>Chromadorea</taxon>
        <taxon>Rhabditida</taxon>
        <taxon>Tylenchina</taxon>
        <taxon>Tylenchomorpha</taxon>
        <taxon>Tylenchoidea</taxon>
        <taxon>Heteroderidae</taxon>
        <taxon>Heteroderinae</taxon>
        <taxon>Heterodera</taxon>
    </lineage>
</organism>
<dbReference type="InterPro" id="IPR036028">
    <property type="entry name" value="SH3-like_dom_sf"/>
</dbReference>
<evidence type="ECO:0000313" key="7">
    <source>
        <dbReference type="Proteomes" id="UP001620645"/>
    </source>
</evidence>
<keyword evidence="4" id="KW-0472">Membrane</keyword>
<feature type="transmembrane region" description="Helical" evidence="4">
    <location>
        <begin position="261"/>
        <end position="282"/>
    </location>
</feature>
<feature type="compositionally biased region" description="Basic and acidic residues" evidence="3">
    <location>
        <begin position="26"/>
        <end position="37"/>
    </location>
</feature>
<sequence length="370" mass="41287">MQESISEGAQRPPWRACEDGASSGRDGGRRKTSDERHRRLTAGARRAPANQSTACGSRADFFHIPPVTQLSGRRIMRSGSPPLTNFCSNNGNPPSLPPRPNFGTVQQQSQQQLFVGQQPAFVPYNASGMYNYNFYQQSAPFTNPWPAIHSKNNFLLAAEAVESVVNALVSVANMLNTTHSAVFNTFRAVAGVAQQFRAFKIYVLSSLFVPIFRWCRFLWRHLLSFLRVRPRNYANSEAIWTNIHQQQQSGVPFSSPNFASLFFWLIALGGPFLLFKCVLRLAEREAEANKWTTGQTEHYTAQALFDFCAANANELSLTAFDVIRIAPKSAQPNVKDWLLASTLDGLKVGLVPINYIKLIGKCNDRNAQII</sequence>
<dbReference type="InterPro" id="IPR007223">
    <property type="entry name" value="Peroxin-13_N"/>
</dbReference>
<evidence type="ECO:0000256" key="4">
    <source>
        <dbReference type="SAM" id="Phobius"/>
    </source>
</evidence>
<dbReference type="PROSITE" id="PS50002">
    <property type="entry name" value="SH3"/>
    <property type="match status" value="1"/>
</dbReference>
<evidence type="ECO:0000313" key="6">
    <source>
        <dbReference type="EMBL" id="KAL3097558.1"/>
    </source>
</evidence>
<evidence type="ECO:0000256" key="1">
    <source>
        <dbReference type="ARBA" id="ARBA00022443"/>
    </source>
</evidence>